<evidence type="ECO:0000256" key="2">
    <source>
        <dbReference type="SAM" id="MobiDB-lite"/>
    </source>
</evidence>
<name>A0A178IMX1_9BACT</name>
<dbReference type="EC" id="3.5.99.6" evidence="1"/>
<dbReference type="Gene3D" id="3.40.50.1360">
    <property type="match status" value="1"/>
</dbReference>
<evidence type="ECO:0000313" key="4">
    <source>
        <dbReference type="EMBL" id="OAM90545.1"/>
    </source>
</evidence>
<reference evidence="4 5" key="1">
    <citation type="submission" date="2016-01" db="EMBL/GenBank/DDBJ databases">
        <title>High potential of lignocellulose degradation of a new Verrucomicrobia species.</title>
        <authorList>
            <person name="Wang Y."/>
            <person name="Shi Y."/>
            <person name="Qiu Z."/>
            <person name="Liu S."/>
            <person name="Yang H."/>
        </authorList>
    </citation>
    <scope>NUCLEOTIDE SEQUENCE [LARGE SCALE GENOMIC DNA]</scope>
    <source>
        <strain evidence="4 5">TSB47</strain>
    </source>
</reference>
<feature type="region of interest" description="Disordered" evidence="2">
    <location>
        <begin position="342"/>
        <end position="361"/>
    </location>
</feature>
<dbReference type="OrthoDB" id="9791139at2"/>
<proteinExistence type="predicted"/>
<evidence type="ECO:0000256" key="1">
    <source>
        <dbReference type="NCBIfam" id="TIGR00502"/>
    </source>
</evidence>
<dbReference type="EMBL" id="LRRQ01000055">
    <property type="protein sequence ID" value="OAM90545.1"/>
    <property type="molecule type" value="Genomic_DNA"/>
</dbReference>
<protein>
    <recommendedName>
        <fullName evidence="1">Glucosamine-6-phosphate deaminase</fullName>
        <ecNumber evidence="1">3.5.99.6</ecNumber>
    </recommendedName>
</protein>
<evidence type="ECO:0000259" key="3">
    <source>
        <dbReference type="Pfam" id="PF01182"/>
    </source>
</evidence>
<dbReference type="Pfam" id="PF02585">
    <property type="entry name" value="PIG-L"/>
    <property type="match status" value="1"/>
</dbReference>
<evidence type="ECO:0000313" key="5">
    <source>
        <dbReference type="Proteomes" id="UP000078486"/>
    </source>
</evidence>
<accession>A0A178IMX1</accession>
<dbReference type="GO" id="GO:0006046">
    <property type="term" value="P:N-acetylglucosamine catabolic process"/>
    <property type="evidence" value="ECO:0007669"/>
    <property type="project" value="UniProtKB-UniRule"/>
</dbReference>
<dbReference type="InterPro" id="IPR037171">
    <property type="entry name" value="NagB/RpiA_transferase-like"/>
</dbReference>
<dbReference type="SUPFAM" id="SSF102588">
    <property type="entry name" value="LmbE-like"/>
    <property type="match status" value="1"/>
</dbReference>
<dbReference type="RefSeq" id="WP_068768352.1">
    <property type="nucleotide sequence ID" value="NZ_KV441839.1"/>
</dbReference>
<dbReference type="InterPro" id="IPR004547">
    <property type="entry name" value="Glucosamine6P_isomerase"/>
</dbReference>
<dbReference type="STRING" id="1184151.AW736_00485"/>
<dbReference type="InterPro" id="IPR003737">
    <property type="entry name" value="GlcNAc_PI_deacetylase-related"/>
</dbReference>
<dbReference type="Proteomes" id="UP000078486">
    <property type="component" value="Unassembled WGS sequence"/>
</dbReference>
<feature type="domain" description="Glucosamine/galactosamine-6-phosphate isomerase" evidence="3">
    <location>
        <begin position="22"/>
        <end position="249"/>
    </location>
</feature>
<dbReference type="InterPro" id="IPR024078">
    <property type="entry name" value="LmbE-like_dom_sf"/>
</dbReference>
<comment type="caution">
    <text evidence="4">The sequence shown here is derived from an EMBL/GenBank/DDBJ whole genome shotgun (WGS) entry which is preliminary data.</text>
</comment>
<dbReference type="GO" id="GO:0004342">
    <property type="term" value="F:glucosamine-6-phosphate deaminase activity"/>
    <property type="evidence" value="ECO:0007669"/>
    <property type="project" value="UniProtKB-UniRule"/>
</dbReference>
<dbReference type="Gene3D" id="3.40.50.10320">
    <property type="entry name" value="LmbE-like"/>
    <property type="match status" value="1"/>
</dbReference>
<organism evidence="4 5">
    <name type="scientific">Termitidicoccus mucosus</name>
    <dbReference type="NCBI Taxonomy" id="1184151"/>
    <lineage>
        <taxon>Bacteria</taxon>
        <taxon>Pseudomonadati</taxon>
        <taxon>Verrucomicrobiota</taxon>
        <taxon>Opitutia</taxon>
        <taxon>Opitutales</taxon>
        <taxon>Opitutaceae</taxon>
        <taxon>Termitidicoccus</taxon>
    </lineage>
</organism>
<dbReference type="PANTHER" id="PTHR42892:SF1">
    <property type="entry name" value="GLUCOSAMINE-6-PHOSPHATE ISOMERASE"/>
    <property type="match status" value="1"/>
</dbReference>
<gene>
    <name evidence="4" type="ORF">AW736_00485</name>
</gene>
<sequence length="661" mass="73232">MISQHILAPNRHEHVALAVFKDNAEASRCVAREIAALIRERQRQGRRAVLGLATGSTPLGLYAELVRMHREEGLSFANVVTFNLDEYQNLPPGHPQSYHHFMWTHLFAKVDIPAANTHIPDGNAPAADAEESCRRYEQAIAEAGGIDIQILGIGRTGHIGFNEPGSARRSRTRFVTLAPLPRRDAASDFGGEEHTPRQAVSMGVRTILGARRVMLLAWGQHKAPVVRAAVEGEVTPHCPASFLQEHDNALFITDLAAAGELTRHRAPWLLGPLEDQGLEWDARMTRRAIIWLSLRRKKAILKLTNDDYNESGLQDLLRIHGSAYDANLAGFYQMQHTITGWPGGRDPARTRPGDAPSRPLRSTSAAVFPKRILIFSAHPDNAVIGMGGTLCRLVEHGHDVHVACQVSGANAISDEALWRALLFARDTIDAASPGTPPPDFSASALCAAFENTGALPAAPEITRLKALVRRHESMAAARVCGVPLDHLHFLDLPFYHHDADRHRKLADADLRVMRAILDEIRPHQIFATGDLNDPHGTHRLCLNALRDALALCAADKKDWVAGTELWLYRGAWASWGPDEIDMAVPLSPQEVLRRRRAIFRHATQKDTALFAGDDHREFWQRSEDRGRAIADAYNILGLAEYEAIEAFKRYSPEEFLGHAQL</sequence>
<dbReference type="InterPro" id="IPR052960">
    <property type="entry name" value="GlcN6P_deaminase-like"/>
</dbReference>
<dbReference type="GO" id="GO:0005975">
    <property type="term" value="P:carbohydrate metabolic process"/>
    <property type="evidence" value="ECO:0007669"/>
    <property type="project" value="InterPro"/>
</dbReference>
<dbReference type="AlphaFoldDB" id="A0A178IMX1"/>
<dbReference type="SUPFAM" id="SSF100950">
    <property type="entry name" value="NagB/RpiA/CoA transferase-like"/>
    <property type="match status" value="1"/>
</dbReference>
<dbReference type="NCBIfam" id="TIGR00502">
    <property type="entry name" value="nagB"/>
    <property type="match status" value="1"/>
</dbReference>
<dbReference type="PANTHER" id="PTHR42892">
    <property type="entry name" value="GLUCOSAMINE-6-PHOSPHATE DEAMINASE-LIKE PROTEIN BT_0258-RELATED"/>
    <property type="match status" value="1"/>
</dbReference>
<dbReference type="Pfam" id="PF01182">
    <property type="entry name" value="Glucosamine_iso"/>
    <property type="match status" value="1"/>
</dbReference>
<dbReference type="NCBIfam" id="NF002557">
    <property type="entry name" value="PRK02122.1"/>
    <property type="match status" value="1"/>
</dbReference>
<dbReference type="CDD" id="cd01399">
    <property type="entry name" value="GlcN6P_deaminase"/>
    <property type="match status" value="1"/>
</dbReference>
<keyword evidence="5" id="KW-1185">Reference proteome</keyword>
<dbReference type="InterPro" id="IPR006148">
    <property type="entry name" value="Glc/Gal-6P_isomerase"/>
</dbReference>